<dbReference type="EMBL" id="OV696704">
    <property type="protein sequence ID" value="CAH1251739.1"/>
    <property type="molecule type" value="Genomic_DNA"/>
</dbReference>
<proteinExistence type="predicted"/>
<reference evidence="4" key="1">
    <citation type="submission" date="2022-01" db="EMBL/GenBank/DDBJ databases">
        <authorList>
            <person name="Braso-Vives M."/>
        </authorList>
    </citation>
    <scope>NUCLEOTIDE SEQUENCE</scope>
</reference>
<dbReference type="AlphaFoldDB" id="A0A8J9ZD63"/>
<dbReference type="OrthoDB" id="10015264at2759"/>
<feature type="transmembrane region" description="Helical" evidence="2">
    <location>
        <begin position="331"/>
        <end position="352"/>
    </location>
</feature>
<feature type="transmembrane region" description="Helical" evidence="2">
    <location>
        <begin position="452"/>
        <end position="479"/>
    </location>
</feature>
<name>A0A8J9ZD63_BRALA</name>
<evidence type="ECO:0000313" key="5">
    <source>
        <dbReference type="Proteomes" id="UP000838412"/>
    </source>
</evidence>
<dbReference type="InterPro" id="IPR011646">
    <property type="entry name" value="KAP_P-loop"/>
</dbReference>
<feature type="region of interest" description="Disordered" evidence="1">
    <location>
        <begin position="1"/>
        <end position="103"/>
    </location>
</feature>
<keyword evidence="2" id="KW-0812">Transmembrane</keyword>
<feature type="region of interest" description="Disordered" evidence="1">
    <location>
        <begin position="782"/>
        <end position="805"/>
    </location>
</feature>
<accession>A0A8J9ZD63</accession>
<feature type="transmembrane region" description="Helical" evidence="2">
    <location>
        <begin position="499"/>
        <end position="521"/>
    </location>
</feature>
<feature type="domain" description="KAP NTPase" evidence="3">
    <location>
        <begin position="238"/>
        <end position="653"/>
    </location>
</feature>
<dbReference type="PANTHER" id="PTHR22674">
    <property type="entry name" value="NTPASE, KAP FAMILY P-LOOP DOMAIN-CONTAINING 1"/>
    <property type="match status" value="1"/>
</dbReference>
<feature type="compositionally biased region" description="Basic and acidic residues" evidence="1">
    <location>
        <begin position="48"/>
        <end position="60"/>
    </location>
</feature>
<dbReference type="InterPro" id="IPR052754">
    <property type="entry name" value="NTPase_KAP_P-loop"/>
</dbReference>
<organism evidence="4 5">
    <name type="scientific">Branchiostoma lanceolatum</name>
    <name type="common">Common lancelet</name>
    <name type="synonym">Amphioxus lanceolatum</name>
    <dbReference type="NCBI Taxonomy" id="7740"/>
    <lineage>
        <taxon>Eukaryota</taxon>
        <taxon>Metazoa</taxon>
        <taxon>Chordata</taxon>
        <taxon>Cephalochordata</taxon>
        <taxon>Leptocardii</taxon>
        <taxon>Amphioxiformes</taxon>
        <taxon>Branchiostomatidae</taxon>
        <taxon>Branchiostoma</taxon>
    </lineage>
</organism>
<feature type="compositionally biased region" description="Basic residues" evidence="1">
    <location>
        <begin position="192"/>
        <end position="208"/>
    </location>
</feature>
<feature type="compositionally biased region" description="Polar residues" evidence="1">
    <location>
        <begin position="783"/>
        <end position="805"/>
    </location>
</feature>
<gene>
    <name evidence="4" type="primary">NKPD1</name>
    <name evidence="4" type="ORF">BLAG_LOCUS12041</name>
</gene>
<keyword evidence="5" id="KW-1185">Reference proteome</keyword>
<dbReference type="Pfam" id="PF07693">
    <property type="entry name" value="KAP_NTPase"/>
    <property type="match status" value="1"/>
</dbReference>
<feature type="transmembrane region" description="Helical" evidence="2">
    <location>
        <begin position="305"/>
        <end position="325"/>
    </location>
</feature>
<evidence type="ECO:0000259" key="3">
    <source>
        <dbReference type="Pfam" id="PF07693"/>
    </source>
</evidence>
<evidence type="ECO:0000256" key="2">
    <source>
        <dbReference type="SAM" id="Phobius"/>
    </source>
</evidence>
<keyword evidence="2" id="KW-1133">Transmembrane helix</keyword>
<sequence length="885" mass="98884">MPKSRVGWDREQGSHDDMSDDEQPWERGARSADTIDTAGEQQSNPMGEDQHRNVLHRDQNNKTSEPFDGEGGDQPSTLRVEDETGNTPALPVPYSDTTEHLSGDKSLHTYTTFENTAIEGVQAIHESNHAKPDVFRSRKIEPIASGDCILGQPGRTDSATMRCQVAYAGEAPPQRGFPGTGQQRVPNGSYKRPTKRTSKSSKKKRPSRSKNPDLPDVIHKGGGDPPDVELQGDPLGYTIYAASIAEILTDERLEMPLSVGIYGGRGIGKTCLLAKIKEETNSIIAEKNAREAAEPEVLSPFPFRVFIVLFLVFLFTLAGTITTAVLHPTAWIAVLPPTLLAYACCLLVVLYARGSDLRRRSNPMHWILGIYLDLIDPPCIAPANVPQPERYEVIWVDFNAWEFSGCKVLWAGIVTRLCDTVEAVIGARPTRFYRCIMRKVEMGLRRSLPRRAWFQIVLMLTLVVLLVSAVGIYLCVIGIEHLRDVTATTATGVLASVGGVLGLAAVVAGVIEAVNVVKNVIKSQKDKLDAEMRRPNFAEQLGFMSLVKWEVLVVTSLLRFLQCVTRKQYRVIIVIDDLDCCAADRVVGVLEAMNILLSDEDANFITVLAVDQKTVVNCLKTELPQTVPTESSGYEYMKRIVRFSVCLPEANVSGRQQLWQRAVRGRGSAPIQGKVARRDERSDLEVATFLEKVVQVLHHDQDDDEDNDIMPYVMGNARHIHSLYHVLRMTVRVIKNRGMMGRVRPKQVASWVVLVGQWPWRMGWVVQFVEDGEQKSKIRNRARLSSITDGTQQSADRGQQNREGLSRQTKLHEVFGWVREEMARENNREGWRSFNSLDGDPELFELLLMESGFTVQDMLNLLPCTINFNYCIKQTIAAARGLSLE</sequence>
<feature type="compositionally biased region" description="Basic and acidic residues" evidence="1">
    <location>
        <begin position="1"/>
        <end position="17"/>
    </location>
</feature>
<dbReference type="PANTHER" id="PTHR22674:SF6">
    <property type="entry name" value="NTPASE KAP FAMILY P-LOOP DOMAIN-CONTAINING PROTEIN 1"/>
    <property type="match status" value="1"/>
</dbReference>
<dbReference type="Proteomes" id="UP000838412">
    <property type="component" value="Chromosome 19"/>
</dbReference>
<protein>
    <submittedName>
        <fullName evidence="4">NKPD1 protein</fullName>
    </submittedName>
</protein>
<keyword evidence="2" id="KW-0472">Membrane</keyword>
<evidence type="ECO:0000313" key="4">
    <source>
        <dbReference type="EMBL" id="CAH1251739.1"/>
    </source>
</evidence>
<feature type="region of interest" description="Disordered" evidence="1">
    <location>
        <begin position="170"/>
        <end position="229"/>
    </location>
</feature>
<feature type="compositionally biased region" description="Basic and acidic residues" evidence="1">
    <location>
        <begin position="210"/>
        <end position="222"/>
    </location>
</feature>
<evidence type="ECO:0000256" key="1">
    <source>
        <dbReference type="SAM" id="MobiDB-lite"/>
    </source>
</evidence>